<dbReference type="InterPro" id="IPR045199">
    <property type="entry name" value="ATAD2-like"/>
</dbReference>
<comment type="caution">
    <text evidence="8">The sequence shown here is derived from an EMBL/GenBank/DDBJ whole genome shotgun (WGS) entry which is preliminary data.</text>
</comment>
<keyword evidence="2 5" id="KW-0547">Nucleotide-binding</keyword>
<evidence type="ECO:0000256" key="4">
    <source>
        <dbReference type="ARBA" id="ARBA00023117"/>
    </source>
</evidence>
<dbReference type="InterPro" id="IPR003960">
    <property type="entry name" value="ATPase_AAA_CS"/>
</dbReference>
<dbReference type="GO" id="GO:0006337">
    <property type="term" value="P:nucleosome disassembly"/>
    <property type="evidence" value="ECO:0007669"/>
    <property type="project" value="TreeGrafter"/>
</dbReference>
<evidence type="ECO:0000259" key="7">
    <source>
        <dbReference type="Pfam" id="PF17862"/>
    </source>
</evidence>
<feature type="non-terminal residue" evidence="8">
    <location>
        <position position="376"/>
    </location>
</feature>
<evidence type="ECO:0000313" key="8">
    <source>
        <dbReference type="EMBL" id="NWH65237.1"/>
    </source>
</evidence>
<evidence type="ECO:0000256" key="3">
    <source>
        <dbReference type="ARBA" id="ARBA00022840"/>
    </source>
</evidence>
<feature type="domain" description="AAA ATPase AAA+ lid" evidence="7">
    <location>
        <begin position="102"/>
        <end position="141"/>
    </location>
</feature>
<dbReference type="EMBL" id="VWPV01027100">
    <property type="protein sequence ID" value="NWH65237.1"/>
    <property type="molecule type" value="Genomic_DNA"/>
</dbReference>
<evidence type="ECO:0000313" key="9">
    <source>
        <dbReference type="Proteomes" id="UP000531151"/>
    </source>
</evidence>
<protein>
    <submittedName>
        <fullName evidence="8">ATAD2 protein</fullName>
    </submittedName>
</protein>
<dbReference type="AlphaFoldDB" id="A0A7K4JJZ7"/>
<proteinExistence type="inferred from homology"/>
<dbReference type="GO" id="GO:0003682">
    <property type="term" value="F:chromatin binding"/>
    <property type="evidence" value="ECO:0007669"/>
    <property type="project" value="TreeGrafter"/>
</dbReference>
<evidence type="ECO:0000256" key="1">
    <source>
        <dbReference type="ARBA" id="ARBA00006914"/>
    </source>
</evidence>
<reference evidence="8 9" key="1">
    <citation type="submission" date="2019-09" db="EMBL/GenBank/DDBJ databases">
        <title>Bird 10,000 Genomes (B10K) Project - Family phase.</title>
        <authorList>
            <person name="Zhang G."/>
        </authorList>
    </citation>
    <scope>NUCLEOTIDE SEQUENCE [LARGE SCALE GENOMIC DNA]</scope>
    <source>
        <strain evidence="8">B10K-CU-031-07</strain>
        <tissue evidence="8">Muscle</tissue>
    </source>
</reference>
<keyword evidence="3 5" id="KW-0067">ATP-binding</keyword>
<dbReference type="Pfam" id="PF00004">
    <property type="entry name" value="AAA"/>
    <property type="match status" value="2"/>
</dbReference>
<feature type="domain" description="ATPase AAA-type core" evidence="6">
    <location>
        <begin position="266"/>
        <end position="364"/>
    </location>
</feature>
<dbReference type="GO" id="GO:0005524">
    <property type="term" value="F:ATP binding"/>
    <property type="evidence" value="ECO:0007669"/>
    <property type="project" value="UniProtKB-KW"/>
</dbReference>
<dbReference type="GO" id="GO:0005634">
    <property type="term" value="C:nucleus"/>
    <property type="evidence" value="ECO:0007669"/>
    <property type="project" value="TreeGrafter"/>
</dbReference>
<dbReference type="FunFam" id="3.40.50.300:FF:000734">
    <property type="entry name" value="ATPase family, AAA domain containing 2"/>
    <property type="match status" value="1"/>
</dbReference>
<dbReference type="InterPro" id="IPR041569">
    <property type="entry name" value="AAA_lid_3"/>
</dbReference>
<dbReference type="GO" id="GO:0016887">
    <property type="term" value="F:ATP hydrolysis activity"/>
    <property type="evidence" value="ECO:0007669"/>
    <property type="project" value="InterPro"/>
</dbReference>
<dbReference type="GO" id="GO:0042393">
    <property type="term" value="F:histone binding"/>
    <property type="evidence" value="ECO:0007669"/>
    <property type="project" value="TreeGrafter"/>
</dbReference>
<feature type="domain" description="ATPase AAA-type core" evidence="6">
    <location>
        <begin position="3"/>
        <end position="78"/>
    </location>
</feature>
<dbReference type="FunFam" id="3.40.50.300:FF:000061">
    <property type="entry name" value="ATPase family, AAA domain-containing 2"/>
    <property type="match status" value="1"/>
</dbReference>
<dbReference type="PANTHER" id="PTHR23069:SF4">
    <property type="entry name" value="ATPASE FAMILY AAA DOMAIN-CONTAINING PROTEIN 2"/>
    <property type="match status" value="1"/>
</dbReference>
<organism evidence="8 9">
    <name type="scientific">Geococcyx californianus</name>
    <name type="common">Greater roadrunner</name>
    <name type="synonym">Saurothera californiana</name>
    <dbReference type="NCBI Taxonomy" id="8947"/>
    <lineage>
        <taxon>Eukaryota</taxon>
        <taxon>Metazoa</taxon>
        <taxon>Chordata</taxon>
        <taxon>Craniata</taxon>
        <taxon>Vertebrata</taxon>
        <taxon>Euteleostomi</taxon>
        <taxon>Archelosauria</taxon>
        <taxon>Archosauria</taxon>
        <taxon>Dinosauria</taxon>
        <taxon>Saurischia</taxon>
        <taxon>Theropoda</taxon>
        <taxon>Coelurosauria</taxon>
        <taxon>Aves</taxon>
        <taxon>Neognathae</taxon>
        <taxon>Neoaves</taxon>
        <taxon>Otidimorphae</taxon>
        <taxon>Cuculiformes</taxon>
        <taxon>Neomorphidae</taxon>
        <taxon>Geococcyx</taxon>
    </lineage>
</organism>
<dbReference type="Gene3D" id="1.10.8.60">
    <property type="match status" value="1"/>
</dbReference>
<dbReference type="InterPro" id="IPR003959">
    <property type="entry name" value="ATPase_AAA_core"/>
</dbReference>
<keyword evidence="9" id="KW-1185">Reference proteome</keyword>
<dbReference type="PROSITE" id="PS00674">
    <property type="entry name" value="AAA"/>
    <property type="match status" value="1"/>
</dbReference>
<dbReference type="GO" id="GO:0006334">
    <property type="term" value="P:nucleosome assembly"/>
    <property type="evidence" value="ECO:0007669"/>
    <property type="project" value="TreeGrafter"/>
</dbReference>
<dbReference type="Proteomes" id="UP000531151">
    <property type="component" value="Unassembled WGS sequence"/>
</dbReference>
<dbReference type="Gene3D" id="3.40.50.300">
    <property type="entry name" value="P-loop containing nucleotide triphosphate hydrolases"/>
    <property type="match status" value="2"/>
</dbReference>
<dbReference type="SUPFAM" id="SSF52540">
    <property type="entry name" value="P-loop containing nucleoside triphosphate hydrolases"/>
    <property type="match status" value="2"/>
</dbReference>
<dbReference type="GO" id="GO:0045815">
    <property type="term" value="P:transcription initiation-coupled chromatin remodeling"/>
    <property type="evidence" value="ECO:0007669"/>
    <property type="project" value="TreeGrafter"/>
</dbReference>
<comment type="similarity">
    <text evidence="1 5">Belongs to the AAA ATPase family.</text>
</comment>
<keyword evidence="4" id="KW-0103">Bromodomain</keyword>
<dbReference type="Pfam" id="PF17862">
    <property type="entry name" value="AAA_lid_3"/>
    <property type="match status" value="1"/>
</dbReference>
<feature type="non-terminal residue" evidence="8">
    <location>
        <position position="1"/>
    </location>
</feature>
<dbReference type="OrthoDB" id="5421at2759"/>
<accession>A0A7K4JJZ7</accession>
<evidence type="ECO:0000256" key="5">
    <source>
        <dbReference type="RuleBase" id="RU003651"/>
    </source>
</evidence>
<gene>
    <name evidence="8" type="primary">Atad2</name>
    <name evidence="8" type="ORF">GEOCAL_R01000</name>
</gene>
<dbReference type="PANTHER" id="PTHR23069">
    <property type="entry name" value="AAA DOMAIN-CONTAINING"/>
    <property type="match status" value="1"/>
</dbReference>
<dbReference type="FunFam" id="1.10.8.60:FF:000016">
    <property type="entry name" value="ATPase family AAA domain-containing protein 2B"/>
    <property type="match status" value="1"/>
</dbReference>
<evidence type="ECO:0000259" key="6">
    <source>
        <dbReference type="Pfam" id="PF00004"/>
    </source>
</evidence>
<dbReference type="InterPro" id="IPR027417">
    <property type="entry name" value="P-loop_NTPase"/>
</dbReference>
<evidence type="ECO:0000256" key="2">
    <source>
        <dbReference type="ARBA" id="ARBA00022741"/>
    </source>
</evidence>
<name>A0A7K4JJZ7_GEOCA</name>
<sequence length="376" mass="42038">AYQMRPSIIFFDEIDGLAPVRSSKQDQIHSSIVSTLLALMDGLDSRGEIVVIGATNRLDSVDPALRRPGRFDREFFFDLPNKEARKEIFKVHTRDWTPKPLDIFLEELAEKCVGYCGADIKSLCAEAALSALRRRYPQIYNSSEKLQLDIASIIITTKDFEMAMQKTVPASQRAVTSPGRALSPISKPLLENTLTRILQALQRVFPHTELALKKDQQQVSTHTIKKVHRKKPLTSVYLFTTSFLNLVSFYCSRNAYNQPMSVRPRLLLVGEPGQGQASHLAPAVIHALENFRVYSLDLVLFGSVTSAEETCAQLIREAQRTAPSIIYIPHIHLWWEAAGTTVQATFTVLLQNIPTFAPVLLLATSDVCHAGLPEKV</sequence>